<dbReference type="Proteomes" id="UP000789707">
    <property type="component" value="Unassembled WGS sequence"/>
</dbReference>
<gene>
    <name evidence="1" type="ORF">WFA24289_00188</name>
</gene>
<proteinExistence type="predicted"/>
<keyword evidence="2" id="KW-1185">Reference proteome</keyword>
<evidence type="ECO:0000313" key="1">
    <source>
        <dbReference type="EMBL" id="CAH0415890.1"/>
    </source>
</evidence>
<dbReference type="RefSeq" id="WP_230095967.1">
    <property type="nucleotide sequence ID" value="NZ_CAKKNS010000001.1"/>
</dbReference>
<dbReference type="PANTHER" id="PTHR36439">
    <property type="entry name" value="BLL4334 PROTEIN"/>
    <property type="match status" value="1"/>
</dbReference>
<dbReference type="EMBL" id="CAKKNS010000001">
    <property type="protein sequence ID" value="CAH0415890.1"/>
    <property type="molecule type" value="Genomic_DNA"/>
</dbReference>
<dbReference type="Gene3D" id="3.30.70.1280">
    <property type="entry name" value="SP0830-like domains"/>
    <property type="match status" value="1"/>
</dbReference>
<reference evidence="1 2" key="1">
    <citation type="submission" date="2021-11" db="EMBL/GenBank/DDBJ databases">
        <authorList>
            <person name="Depoorter E."/>
        </authorList>
    </citation>
    <scope>NUCLEOTIDE SEQUENCE [LARGE SCALE GENOMIC DNA]</scope>
    <source>
        <strain evidence="1 2">LMG 24289</strain>
    </source>
</reference>
<protein>
    <recommendedName>
        <fullName evidence="3">DUF1697 domain-containing protein</fullName>
    </recommendedName>
</protein>
<name>A0ABN8BK02_9LACO</name>
<organism evidence="1 2">
    <name type="scientific">Periweissella fabaria</name>
    <dbReference type="NCBI Taxonomy" id="546157"/>
    <lineage>
        <taxon>Bacteria</taxon>
        <taxon>Bacillati</taxon>
        <taxon>Bacillota</taxon>
        <taxon>Bacilli</taxon>
        <taxon>Lactobacillales</taxon>
        <taxon>Lactobacillaceae</taxon>
        <taxon>Periweissella</taxon>
    </lineage>
</organism>
<comment type="caution">
    <text evidence="1">The sequence shown here is derived from an EMBL/GenBank/DDBJ whole genome shotgun (WGS) entry which is preliminary data.</text>
</comment>
<dbReference type="Pfam" id="PF08002">
    <property type="entry name" value="DUF1697"/>
    <property type="match status" value="1"/>
</dbReference>
<evidence type="ECO:0008006" key="3">
    <source>
        <dbReference type="Google" id="ProtNLM"/>
    </source>
</evidence>
<dbReference type="PANTHER" id="PTHR36439:SF1">
    <property type="entry name" value="DUF1697 DOMAIN-CONTAINING PROTEIN"/>
    <property type="match status" value="1"/>
</dbReference>
<dbReference type="SUPFAM" id="SSF160379">
    <property type="entry name" value="SP0830-like"/>
    <property type="match status" value="1"/>
</dbReference>
<sequence>MKTYVVFLRGINAGGLKITMAELVKQLACPEFTAIETVLATGNVIIQTTLSAHTTQQYVVTQLSNYFGQPIAATLRTANEIAVLLAACPPVPAEYNAMLLLTEVKLYAELAPLFTSYDHTSEEVLRPAGPHAIYWLVKKGHTTQGFGGKVLGSAKYRGILTSRNVTTIAKIDQKIRTMNK</sequence>
<accession>A0ABN8BK02</accession>
<dbReference type="InterPro" id="IPR012545">
    <property type="entry name" value="DUF1697"/>
</dbReference>
<evidence type="ECO:0000313" key="2">
    <source>
        <dbReference type="Proteomes" id="UP000789707"/>
    </source>
</evidence>